<accession>A0A5B7CNF6</accession>
<feature type="transmembrane region" description="Helical" evidence="1">
    <location>
        <begin position="116"/>
        <end position="143"/>
    </location>
</feature>
<keyword evidence="1" id="KW-0472">Membrane</keyword>
<proteinExistence type="predicted"/>
<evidence type="ECO:0000256" key="1">
    <source>
        <dbReference type="SAM" id="Phobius"/>
    </source>
</evidence>
<comment type="caution">
    <text evidence="2">The sequence shown here is derived from an EMBL/GenBank/DDBJ whole genome shotgun (WGS) entry which is preliminary data.</text>
</comment>
<evidence type="ECO:0000313" key="2">
    <source>
        <dbReference type="EMBL" id="MPC09886.1"/>
    </source>
</evidence>
<keyword evidence="3" id="KW-1185">Reference proteome</keyword>
<sequence length="225" mass="24675">MQPTVDQLCGDAHLEVVGDEDTTHIQLDVVGACAVLVEGLAGLHFWDKQQGLEGHLTLGNEVSLGQRILGVLAQRLVEFVVLFVLNLRWLPGPDGLGIIHQSPVPCCLGNLLCLGFVLFFLLYLSFLVFLNLVLLLFFFHLILIQRLLHLFSLGLPQCSGHTNILTSLFPQSHVPEPASDPPLFRVSPRGSSTTENSAESDSQMCCWSALFLDVTTTRSATKKAE</sequence>
<organism evidence="2 3">
    <name type="scientific">Portunus trituberculatus</name>
    <name type="common">Swimming crab</name>
    <name type="synonym">Neptunus trituberculatus</name>
    <dbReference type="NCBI Taxonomy" id="210409"/>
    <lineage>
        <taxon>Eukaryota</taxon>
        <taxon>Metazoa</taxon>
        <taxon>Ecdysozoa</taxon>
        <taxon>Arthropoda</taxon>
        <taxon>Crustacea</taxon>
        <taxon>Multicrustacea</taxon>
        <taxon>Malacostraca</taxon>
        <taxon>Eumalacostraca</taxon>
        <taxon>Eucarida</taxon>
        <taxon>Decapoda</taxon>
        <taxon>Pleocyemata</taxon>
        <taxon>Brachyura</taxon>
        <taxon>Eubrachyura</taxon>
        <taxon>Portunoidea</taxon>
        <taxon>Portunidae</taxon>
        <taxon>Portuninae</taxon>
        <taxon>Portunus</taxon>
    </lineage>
</organism>
<keyword evidence="1" id="KW-0812">Transmembrane</keyword>
<protein>
    <submittedName>
        <fullName evidence="2">Uncharacterized protein</fullName>
    </submittedName>
</protein>
<dbReference type="Proteomes" id="UP000324222">
    <property type="component" value="Unassembled WGS sequence"/>
</dbReference>
<dbReference type="EMBL" id="VSRR010000091">
    <property type="protein sequence ID" value="MPC09886.1"/>
    <property type="molecule type" value="Genomic_DNA"/>
</dbReference>
<keyword evidence="1" id="KW-1133">Transmembrane helix</keyword>
<dbReference type="AlphaFoldDB" id="A0A5B7CNF6"/>
<gene>
    <name evidence="2" type="ORF">E2C01_002503</name>
</gene>
<reference evidence="2 3" key="1">
    <citation type="submission" date="2019-05" db="EMBL/GenBank/DDBJ databases">
        <title>Another draft genome of Portunus trituberculatus and its Hox gene families provides insights of decapod evolution.</title>
        <authorList>
            <person name="Jeong J.-H."/>
            <person name="Song I."/>
            <person name="Kim S."/>
            <person name="Choi T."/>
            <person name="Kim D."/>
            <person name="Ryu S."/>
            <person name="Kim W."/>
        </authorList>
    </citation>
    <scope>NUCLEOTIDE SEQUENCE [LARGE SCALE GENOMIC DNA]</scope>
    <source>
        <tissue evidence="2">Muscle</tissue>
    </source>
</reference>
<name>A0A5B7CNF6_PORTR</name>
<evidence type="ECO:0000313" key="3">
    <source>
        <dbReference type="Proteomes" id="UP000324222"/>
    </source>
</evidence>